<gene>
    <name evidence="1" type="ORF">M5I08_09535</name>
</gene>
<dbReference type="RefSeq" id="WP_219066394.1">
    <property type="nucleotide sequence ID" value="NZ_CAJUXY010000007.1"/>
</dbReference>
<name>A0ABY4QR96_9MYCO</name>
<organism evidence="1 2">
    <name type="scientific">Candidatus Mycobacterium methanotrophicum</name>
    <dbReference type="NCBI Taxonomy" id="2943498"/>
    <lineage>
        <taxon>Bacteria</taxon>
        <taxon>Bacillati</taxon>
        <taxon>Actinomycetota</taxon>
        <taxon>Actinomycetes</taxon>
        <taxon>Mycobacteriales</taxon>
        <taxon>Mycobacteriaceae</taxon>
        <taxon>Mycobacterium</taxon>
    </lineage>
</organism>
<dbReference type="Proteomes" id="UP001056610">
    <property type="component" value="Chromosome"/>
</dbReference>
<protein>
    <submittedName>
        <fullName evidence="1">Uncharacterized protein</fullName>
    </submittedName>
</protein>
<keyword evidence="2" id="KW-1185">Reference proteome</keyword>
<evidence type="ECO:0000313" key="2">
    <source>
        <dbReference type="Proteomes" id="UP001056610"/>
    </source>
</evidence>
<evidence type="ECO:0000313" key="1">
    <source>
        <dbReference type="EMBL" id="UQX12450.1"/>
    </source>
</evidence>
<accession>A0ABY4QR96</accession>
<proteinExistence type="predicted"/>
<sequence length="48" mass="5487">MSISAVWPLDEPAQLRAFFDDLLAELESMANTADRCRWPLDEPGPHHH</sequence>
<reference evidence="1" key="1">
    <citation type="submission" date="2022-05" db="EMBL/GenBank/DDBJ databases">
        <title>A methanotrophic Mycobacterium dominates a cave microbial ecosystem.</title>
        <authorList>
            <person name="Van Spanning R.J.M."/>
            <person name="Guan Q."/>
            <person name="Melkonian C."/>
            <person name="Gallant J."/>
            <person name="Polerecky L."/>
            <person name="Flot J.-F."/>
            <person name="Brandt B.W."/>
            <person name="Braster M."/>
            <person name="Iturbe Espinoza P."/>
            <person name="Aerts J."/>
            <person name="Meima-Franke M."/>
            <person name="Piersma S.R."/>
            <person name="Bunduc C."/>
            <person name="Ummels R."/>
            <person name="Pain A."/>
            <person name="Fleming E.J."/>
            <person name="van der Wel N."/>
            <person name="Gherman V.D."/>
            <person name="Sarbu S.M."/>
            <person name="Bodelier P.L.E."/>
            <person name="Bitter W."/>
        </authorList>
    </citation>
    <scope>NUCLEOTIDE SEQUENCE</scope>
    <source>
        <strain evidence="1">Sulfur Cave</strain>
    </source>
</reference>
<dbReference type="EMBL" id="CP097320">
    <property type="protein sequence ID" value="UQX12450.1"/>
    <property type="molecule type" value="Genomic_DNA"/>
</dbReference>